<accession>A0ABU2K556</accession>
<feature type="compositionally biased region" description="Low complexity" evidence="1">
    <location>
        <begin position="9"/>
        <end position="22"/>
    </location>
</feature>
<keyword evidence="6" id="KW-1185">Reference proteome</keyword>
<gene>
    <name evidence="5" type="ORF">RM425_05405</name>
</gene>
<evidence type="ECO:0000259" key="4">
    <source>
        <dbReference type="Pfam" id="PF24607"/>
    </source>
</evidence>
<feature type="domain" description="Alpha-(1-&gt;3)-arabinofuranosyltransferase N-terminal GT-C" evidence="3">
    <location>
        <begin position="47"/>
        <end position="714"/>
    </location>
</feature>
<evidence type="ECO:0000259" key="3">
    <source>
        <dbReference type="Pfam" id="PF11847"/>
    </source>
</evidence>
<reference evidence="6" key="1">
    <citation type="submission" date="2023-07" db="EMBL/GenBank/DDBJ databases">
        <title>30 novel species of actinomycetes from the DSMZ collection.</title>
        <authorList>
            <person name="Nouioui I."/>
        </authorList>
    </citation>
    <scope>NUCLEOTIDE SEQUENCE [LARGE SCALE GENOMIC DNA]</scope>
    <source>
        <strain evidence="6">DSM 46792</strain>
    </source>
</reference>
<keyword evidence="2" id="KW-0472">Membrane</keyword>
<keyword evidence="2" id="KW-1133">Transmembrane helix</keyword>
<evidence type="ECO:0000256" key="2">
    <source>
        <dbReference type="SAM" id="Phobius"/>
    </source>
</evidence>
<feature type="transmembrane region" description="Helical" evidence="2">
    <location>
        <begin position="121"/>
        <end position="141"/>
    </location>
</feature>
<feature type="transmembrane region" description="Helical" evidence="2">
    <location>
        <begin position="317"/>
        <end position="335"/>
    </location>
</feature>
<keyword evidence="2" id="KW-0812">Transmembrane</keyword>
<dbReference type="InterPro" id="IPR008979">
    <property type="entry name" value="Galactose-bd-like_sf"/>
</dbReference>
<feature type="transmembrane region" description="Helical" evidence="2">
    <location>
        <begin position="1303"/>
        <end position="1334"/>
    </location>
</feature>
<protein>
    <submittedName>
        <fullName evidence="5">Alpha-(1-&gt;3)-arabinofuranosyltransferase</fullName>
    </submittedName>
</protein>
<organism evidence="5 6">
    <name type="scientific">Blastococcus goldschmidtiae</name>
    <dbReference type="NCBI Taxonomy" id="3075546"/>
    <lineage>
        <taxon>Bacteria</taxon>
        <taxon>Bacillati</taxon>
        <taxon>Actinomycetota</taxon>
        <taxon>Actinomycetes</taxon>
        <taxon>Geodermatophilales</taxon>
        <taxon>Geodermatophilaceae</taxon>
        <taxon>Blastococcus</taxon>
    </lineage>
</organism>
<name>A0ABU2K556_9ACTN</name>
<dbReference type="Pfam" id="PF11847">
    <property type="entry name" value="GT-C_AftD"/>
    <property type="match status" value="1"/>
</dbReference>
<proteinExistence type="predicted"/>
<feature type="region of interest" description="Disordered" evidence="1">
    <location>
        <begin position="1"/>
        <end position="23"/>
    </location>
</feature>
<sequence>MATMVTGTSAAPSPADDASGGPREPLTGRVWTFLRRWRLALVCAGFLVLAMLQAPGEILGDTKSDLVVDPLAFLGRALTLWEPEGAAGQIQNQAYGYFFPMGPFFALGQLAGIPAWIVQRLWFAALMSVAFLGIVILARRLRVGTPATALVAGIAYALSPRMVSAVGALSIETLPLVIAPWVLIPLVGAAQRGSARRAAALSGLAVFCVGGVNAVATAAVLPLAVLYLLTRPAGPFKRRLIAWWVVAVGLATAWWAGPLVLLGRFGSSFLYYIETADATTGPTDVLSVLRGTTHWLATLAFPSGPNWPAGWALVHEIVPIAGTVVLAAAGVAALCRRDMPERTWLVLGLLAGVGLVSLGHLAGVQGVLAEQLHDWLDGPLAPLRNVHKWDPVVRLPLVLGLAHLGGVALRRVQRARSERSAPRNRRRGAGTVASRAVLVALVLALVASISPALAGRLAPPTGFTDVPGYWQETADYLAAQQPSGRALLVPGSSFPQYEWGTPIDEPMQALAESPWDVRNAIPLTPEGHIRMLDAIEARLEVGEGSEGLTRYLARAGISHLVLRNDLDTGTAGSTRAVLVRQALRESPGIRPVATFGPVSAEDDVRDGTVADAGLDEPAPAIEVYSVADVVPEAWTAPMSSVVTVHGGPEAVLALEDRGLVTERPTLMAGTPGAPLEPAMVSDALLRRERNYGRLIGATSGGLSDEDPLRMDNPARDYVIPALGAAETVIEYLGGTPTASSSASDPDGFTPARVDTQPWAAVDGDPLTAWRPAPWNESGEPPWWRLTTERPIAAGEIIVSLGQEPGVARPAELRITTDTGELVVPVADTGEEQALPLPEGFASQVTISPLAPADAPGAPGFSLAEVRVPGLNVHRSAVTPVAGPVTAFAFDTLRGRPGCVTGAEDVSRCAPGLVNGAEEAVWLDRGFNTPTWFDYEIFATAVARPGPALDDLLTEIRGAPEVAASSAPVADPRGSAVAAVDGDPTTSWLAGGDDRRPTLELTWPEPRTVDSLRVVTTPGLAAATPTAVTVDPPGGLPRTVRLAEDGTARFAPVVTDRLAVTFLLPEEVESIDPFTRWEQQLGVGVSELEIGGPNPVAGPDTPVVLECGAGPEVRVDGAVLLTTVRTTLRQLESQDQLALEFCDAVPTLRLPAGEHRLLARSSDALSIDSATLLRVGWPADTDRGDREAAETTAWEAEHRAVQVGARSEPTLLVIPENTNPGWRATLDGEVLGPVAVDGWQQGYILPPGAAGTVELDFRPGPYYRAALAVGAGLVLLLVLVAVLPARPSRERTRRGPRLGAGLSAALLTGFVVGAALLGTALVGGPVGLAALLGLWLLRSFLPRTAPAVLGGVAAGALLVAGALLLADPDGTGGARQLLAVVAVSAVVAGVLPELPRGRLPGHRGSPGTAVPGR</sequence>
<dbReference type="EMBL" id="JAVREI010000002">
    <property type="protein sequence ID" value="MDT0275333.1"/>
    <property type="molecule type" value="Genomic_DNA"/>
</dbReference>
<dbReference type="RefSeq" id="WP_311344156.1">
    <property type="nucleotide sequence ID" value="NZ_JAVREI010000002.1"/>
</dbReference>
<feature type="transmembrane region" description="Helical" evidence="2">
    <location>
        <begin position="204"/>
        <end position="229"/>
    </location>
</feature>
<feature type="domain" description="Arabinofuranosyltransferase D third carbohydrate binding module" evidence="4">
    <location>
        <begin position="961"/>
        <end position="1093"/>
    </location>
</feature>
<feature type="transmembrane region" description="Helical" evidence="2">
    <location>
        <begin position="241"/>
        <end position="262"/>
    </location>
</feature>
<evidence type="ECO:0000313" key="5">
    <source>
        <dbReference type="EMBL" id="MDT0275333.1"/>
    </source>
</evidence>
<feature type="transmembrane region" description="Helical" evidence="2">
    <location>
        <begin position="1346"/>
        <end position="1364"/>
    </location>
</feature>
<feature type="transmembrane region" description="Helical" evidence="2">
    <location>
        <begin position="344"/>
        <end position="368"/>
    </location>
</feature>
<dbReference type="InterPro" id="IPR021798">
    <property type="entry name" value="AftD_N"/>
</dbReference>
<feature type="transmembrane region" description="Helical" evidence="2">
    <location>
        <begin position="432"/>
        <end position="454"/>
    </location>
</feature>
<evidence type="ECO:0000256" key="1">
    <source>
        <dbReference type="SAM" id="MobiDB-lite"/>
    </source>
</evidence>
<dbReference type="SUPFAM" id="SSF49785">
    <property type="entry name" value="Galactose-binding domain-like"/>
    <property type="match status" value="2"/>
</dbReference>
<evidence type="ECO:0000313" key="6">
    <source>
        <dbReference type="Proteomes" id="UP001183222"/>
    </source>
</evidence>
<comment type="caution">
    <text evidence="5">The sequence shown here is derived from an EMBL/GenBank/DDBJ whole genome shotgun (WGS) entry which is preliminary data.</text>
</comment>
<dbReference type="Proteomes" id="UP001183222">
    <property type="component" value="Unassembled WGS sequence"/>
</dbReference>
<feature type="region of interest" description="Disordered" evidence="1">
    <location>
        <begin position="965"/>
        <end position="996"/>
    </location>
</feature>
<feature type="transmembrane region" description="Helical" evidence="2">
    <location>
        <begin position="162"/>
        <end position="184"/>
    </location>
</feature>
<dbReference type="Pfam" id="PF24607">
    <property type="entry name" value="CBM_AftD"/>
    <property type="match status" value="1"/>
</dbReference>
<feature type="transmembrane region" description="Helical" evidence="2">
    <location>
        <begin position="1261"/>
        <end position="1282"/>
    </location>
</feature>
<feature type="transmembrane region" description="Helical" evidence="2">
    <location>
        <begin position="392"/>
        <end position="412"/>
    </location>
</feature>
<dbReference type="InterPro" id="IPR056997">
    <property type="entry name" value="CBM_AftD"/>
</dbReference>